<keyword evidence="1" id="KW-1133">Transmembrane helix</keyword>
<feature type="transmembrane region" description="Helical" evidence="1">
    <location>
        <begin position="437"/>
        <end position="457"/>
    </location>
</feature>
<feature type="transmembrane region" description="Helical" evidence="1">
    <location>
        <begin position="129"/>
        <end position="150"/>
    </location>
</feature>
<dbReference type="Proteomes" id="UP000030145">
    <property type="component" value="Unassembled WGS sequence"/>
</dbReference>
<evidence type="ECO:0000313" key="3">
    <source>
        <dbReference type="Proteomes" id="UP000030145"/>
    </source>
</evidence>
<feature type="transmembrane region" description="Helical" evidence="1">
    <location>
        <begin position="183"/>
        <end position="205"/>
    </location>
</feature>
<accession>A0A0A2DGR7</accession>
<keyword evidence="3" id="KW-1185">Reference proteome</keyword>
<dbReference type="RefSeq" id="WP_035115115.1">
    <property type="nucleotide sequence ID" value="NZ_CP047046.1"/>
</dbReference>
<comment type="caution">
    <text evidence="2">The sequence shown here is derived from an EMBL/GenBank/DDBJ whole genome shotgun (WGS) entry which is preliminary data.</text>
</comment>
<sequence length="653" mass="69232">MASFYLVAALVALLTVGARGFQLSQRGLFWDDLVIPSFYSGFNPVGGQPTSAMGENSASATPPGVPGISPADPASAQFAAEQLRSALGKTIPDAHASLPERLFTPYDGHLMPGTSALQLAVSRANPLSWHVPAVLIFGLTIVLTIGWFLVARKAIQWGASPGLALIVYTAACVSPFLSSATGWWSAAINALAWQLAAVGILLVGLHAKNRTVALSIAFTGIQLTALLFTEKALSLVAIIATVTWVRAQVQRQPRLLRATIAPAVLTVAWAAWYLSIAGFHDDSEGFAVTTAVPKALATLVLPGMIGGPWVWDRWHPGSPFADLALGIAVPVSLAIVTGLLYLAWRVVSNSTRSTRRAMCVLAMIVGASFAYLAAVLVVMVRARTSTGTTDLLPRTPHYYADWWTFTLVVVLLGGIALSSRRPSDHPPAIPTGRRFSVAAMFLAISATISTVTWTMTWQDDPTREYLANLRQTVVDPQRAGTLSPLLSQPARIDVLSPLLHPFNSINAIAGVPVATHTTQPKVVDDSGRLVDAGVLRVASNKKGTEPQCGTRITAGKPRVVVLDQPLPFGDWTWEFNAAATQDAQVRISMPNGLQSASEVSKRAVTVPVGTELQTQWVRINGVGGTIALEVQGAEGTSVCLGEGAIGPLLPVQQ</sequence>
<feature type="transmembrane region" description="Helical" evidence="1">
    <location>
        <begin position="157"/>
        <end position="177"/>
    </location>
</feature>
<dbReference type="GeneID" id="300553214"/>
<feature type="transmembrane region" description="Helical" evidence="1">
    <location>
        <begin position="400"/>
        <end position="417"/>
    </location>
</feature>
<organism evidence="2 3">
    <name type="scientific">Corynebacterium auriscanis</name>
    <dbReference type="NCBI Taxonomy" id="99807"/>
    <lineage>
        <taxon>Bacteria</taxon>
        <taxon>Bacillati</taxon>
        <taxon>Actinomycetota</taxon>
        <taxon>Actinomycetes</taxon>
        <taxon>Mycobacteriales</taxon>
        <taxon>Corynebacteriaceae</taxon>
        <taxon>Corynebacterium</taxon>
    </lineage>
</organism>
<dbReference type="AlphaFoldDB" id="A0A0A2DGR7"/>
<evidence type="ECO:0000256" key="1">
    <source>
        <dbReference type="SAM" id="Phobius"/>
    </source>
</evidence>
<feature type="transmembrane region" description="Helical" evidence="1">
    <location>
        <begin position="212"/>
        <end position="240"/>
    </location>
</feature>
<feature type="transmembrane region" description="Helical" evidence="1">
    <location>
        <begin position="291"/>
        <end position="311"/>
    </location>
</feature>
<feature type="transmembrane region" description="Helical" evidence="1">
    <location>
        <begin position="356"/>
        <end position="380"/>
    </location>
</feature>
<proteinExistence type="predicted"/>
<keyword evidence="1" id="KW-0472">Membrane</keyword>
<reference evidence="2 3" key="1">
    <citation type="submission" date="2014-10" db="EMBL/GenBank/DDBJ databases">
        <title>Whole Genome sequence of Corynebacterium auriscanis strain CIP 106629.</title>
        <authorList>
            <person name="Hassan S.S."/>
            <person name="Jamal S.B."/>
            <person name="Tiwari S."/>
            <person name="Oliveira L.D.C."/>
            <person name="Souza F."/>
            <person name="Mariano D.C."/>
            <person name="Almeida S."/>
            <person name="Dorella F."/>
            <person name="Pereira F."/>
            <person name="Carvalho A."/>
            <person name="Leal C.A."/>
            <person name="Soares S.D.C."/>
            <person name="Figueiredo H.C."/>
            <person name="Silva A."/>
            <person name="Azevedo V.A."/>
        </authorList>
    </citation>
    <scope>NUCLEOTIDE SEQUENCE [LARGE SCALE GENOMIC DNA]</scope>
    <source>
        <strain evidence="2 3">CIP 106629</strain>
    </source>
</reference>
<keyword evidence="1" id="KW-0812">Transmembrane</keyword>
<name>A0A0A2DGR7_9CORY</name>
<feature type="transmembrane region" description="Helical" evidence="1">
    <location>
        <begin position="323"/>
        <end position="344"/>
    </location>
</feature>
<dbReference type="EMBL" id="JRVJ01000015">
    <property type="protein sequence ID" value="KGM18368.1"/>
    <property type="molecule type" value="Genomic_DNA"/>
</dbReference>
<evidence type="ECO:0000313" key="2">
    <source>
        <dbReference type="EMBL" id="KGM18368.1"/>
    </source>
</evidence>
<protein>
    <submittedName>
        <fullName evidence="2">Uncharacterized protein</fullName>
    </submittedName>
</protein>
<feature type="transmembrane region" description="Helical" evidence="1">
    <location>
        <begin position="260"/>
        <end position="279"/>
    </location>
</feature>
<gene>
    <name evidence="2" type="ORF">MA47_08140</name>
</gene>